<protein>
    <submittedName>
        <fullName evidence="2">Uncharacterized protein</fullName>
    </submittedName>
</protein>
<evidence type="ECO:0000256" key="1">
    <source>
        <dbReference type="SAM" id="MobiDB-lite"/>
    </source>
</evidence>
<accession>A0A9P9DKG0</accession>
<sequence>MDRNVRSQAAERCCIKQLNEGCCGIIFRLGRSGNLVQNCACRGRPAMPRAPPWTTWKGWTREKARMDQSASRGVAGGVDHCRSELRARRRKRKKKKTAVRERAPPGEYGLRTRSGGFKTLSPPKIPSAGEISAEWTRNGRGWANGAMQRKRAAAVTLSKWSERGACVQKQLQMMAALRLEGGTRRHGGVARRNRLLDRLTWRDTEKRKERPVGPAPAVGRTECGCYPPSAGPMDYPLIRRKWWFNLVVKASGLSVLGGFSGGVHGWLHDSYRARQRGEADKDGQLSPMRTRRAWIIPISHQRFPDGQTLAKEWETGRKWHRINRLASKNAKTFGGSRVSGLDCISLSLSVYPEKEEMEMKMKTKVKMKVKMRM</sequence>
<feature type="compositionally biased region" description="Basic residues" evidence="1">
    <location>
        <begin position="87"/>
        <end position="97"/>
    </location>
</feature>
<organism evidence="2 3">
    <name type="scientific">Dendryphion nanum</name>
    <dbReference type="NCBI Taxonomy" id="256645"/>
    <lineage>
        <taxon>Eukaryota</taxon>
        <taxon>Fungi</taxon>
        <taxon>Dikarya</taxon>
        <taxon>Ascomycota</taxon>
        <taxon>Pezizomycotina</taxon>
        <taxon>Dothideomycetes</taxon>
        <taxon>Pleosporomycetidae</taxon>
        <taxon>Pleosporales</taxon>
        <taxon>Torulaceae</taxon>
        <taxon>Dendryphion</taxon>
    </lineage>
</organism>
<reference evidence="2" key="1">
    <citation type="journal article" date="2021" name="Nat. Commun.">
        <title>Genetic determinants of endophytism in the Arabidopsis root mycobiome.</title>
        <authorList>
            <person name="Mesny F."/>
            <person name="Miyauchi S."/>
            <person name="Thiergart T."/>
            <person name="Pickel B."/>
            <person name="Atanasova L."/>
            <person name="Karlsson M."/>
            <person name="Huettel B."/>
            <person name="Barry K.W."/>
            <person name="Haridas S."/>
            <person name="Chen C."/>
            <person name="Bauer D."/>
            <person name="Andreopoulos W."/>
            <person name="Pangilinan J."/>
            <person name="LaButti K."/>
            <person name="Riley R."/>
            <person name="Lipzen A."/>
            <person name="Clum A."/>
            <person name="Drula E."/>
            <person name="Henrissat B."/>
            <person name="Kohler A."/>
            <person name="Grigoriev I.V."/>
            <person name="Martin F.M."/>
            <person name="Hacquard S."/>
        </authorList>
    </citation>
    <scope>NUCLEOTIDE SEQUENCE</scope>
    <source>
        <strain evidence="2">MPI-CAGE-CH-0243</strain>
    </source>
</reference>
<evidence type="ECO:0000313" key="2">
    <source>
        <dbReference type="EMBL" id="KAH7121120.1"/>
    </source>
</evidence>
<evidence type="ECO:0000313" key="3">
    <source>
        <dbReference type="Proteomes" id="UP000700596"/>
    </source>
</evidence>
<proteinExistence type="predicted"/>
<name>A0A9P9DKG0_9PLEO</name>
<dbReference type="EMBL" id="JAGMWT010000010">
    <property type="protein sequence ID" value="KAH7121120.1"/>
    <property type="molecule type" value="Genomic_DNA"/>
</dbReference>
<feature type="region of interest" description="Disordered" evidence="1">
    <location>
        <begin position="67"/>
        <end position="129"/>
    </location>
</feature>
<keyword evidence="3" id="KW-1185">Reference proteome</keyword>
<comment type="caution">
    <text evidence="2">The sequence shown here is derived from an EMBL/GenBank/DDBJ whole genome shotgun (WGS) entry which is preliminary data.</text>
</comment>
<gene>
    <name evidence="2" type="ORF">B0J11DRAFT_590001</name>
</gene>
<dbReference type="AlphaFoldDB" id="A0A9P9DKG0"/>
<dbReference type="Proteomes" id="UP000700596">
    <property type="component" value="Unassembled WGS sequence"/>
</dbReference>